<keyword evidence="2" id="KW-1185">Reference proteome</keyword>
<dbReference type="Proteomes" id="UP001057402">
    <property type="component" value="Chromosome 3"/>
</dbReference>
<reference evidence="2" key="1">
    <citation type="journal article" date="2023" name="Front. Plant Sci.">
        <title>Chromosomal-level genome assembly of Melastoma candidum provides insights into trichome evolution.</title>
        <authorList>
            <person name="Zhong Y."/>
            <person name="Wu W."/>
            <person name="Sun C."/>
            <person name="Zou P."/>
            <person name="Liu Y."/>
            <person name="Dai S."/>
            <person name="Zhou R."/>
        </authorList>
    </citation>
    <scope>NUCLEOTIDE SEQUENCE [LARGE SCALE GENOMIC DNA]</scope>
</reference>
<accession>A0ACB9RQR0</accession>
<evidence type="ECO:0000313" key="2">
    <source>
        <dbReference type="Proteomes" id="UP001057402"/>
    </source>
</evidence>
<proteinExistence type="predicted"/>
<dbReference type="EMBL" id="CM042882">
    <property type="protein sequence ID" value="KAI4381174.1"/>
    <property type="molecule type" value="Genomic_DNA"/>
</dbReference>
<sequence>MGSIFSKKKDGGGSEAAPAILPADIDFSDLEAASRVVDPGMQVFSQTVRRSTETVIRSLAVEAEPRPTRALPFEALGTVARSTLEVEQAVVRVILDSRDDIWNSKELLSLVNDYFENSLRTFNFYTELKKCIGRAKEGRSRILLAVSYFEEESRIEGSGFERTLRQLECFKEAGDPFTEEFSVLLRSVYEQQQQMFKSLKACKDKVDRSLRSSKTWMKVTNAIFVAAFVSTLIVSVVAVAMTAPAVVTALAAGLAAPIGSLGKWCNTLWKNYRSALKQQKELLTLATGFTRLTIADIETIKTLVDKLKIEVESLMSTADLADGGETVRLTIEEIRKRLDIFTDIVEKLSDYADQGSQYTQKARGIILQRITGQPSN</sequence>
<name>A0ACB9RQR0_9MYRT</name>
<protein>
    <submittedName>
        <fullName evidence="1">Uncharacterized protein</fullName>
    </submittedName>
</protein>
<evidence type="ECO:0000313" key="1">
    <source>
        <dbReference type="EMBL" id="KAI4381174.1"/>
    </source>
</evidence>
<gene>
    <name evidence="1" type="ORF">MLD38_007277</name>
</gene>
<organism evidence="1 2">
    <name type="scientific">Melastoma candidum</name>
    <dbReference type="NCBI Taxonomy" id="119954"/>
    <lineage>
        <taxon>Eukaryota</taxon>
        <taxon>Viridiplantae</taxon>
        <taxon>Streptophyta</taxon>
        <taxon>Embryophyta</taxon>
        <taxon>Tracheophyta</taxon>
        <taxon>Spermatophyta</taxon>
        <taxon>Magnoliopsida</taxon>
        <taxon>eudicotyledons</taxon>
        <taxon>Gunneridae</taxon>
        <taxon>Pentapetalae</taxon>
        <taxon>rosids</taxon>
        <taxon>malvids</taxon>
        <taxon>Myrtales</taxon>
        <taxon>Melastomataceae</taxon>
        <taxon>Melastomatoideae</taxon>
        <taxon>Melastomateae</taxon>
        <taxon>Melastoma</taxon>
    </lineage>
</organism>
<comment type="caution">
    <text evidence="1">The sequence shown here is derived from an EMBL/GenBank/DDBJ whole genome shotgun (WGS) entry which is preliminary data.</text>
</comment>